<dbReference type="EMBL" id="LAZR01000422">
    <property type="protein sequence ID" value="KKN69633.1"/>
    <property type="molecule type" value="Genomic_DNA"/>
</dbReference>
<accession>A0A0F9VV65</accession>
<sequence length="49" mass="5662">MKLKEFLWIILIIIFGTNLLGVGNEFSREWQITWTLICTLGYTLTGGKE</sequence>
<comment type="caution">
    <text evidence="2">The sequence shown here is derived from an EMBL/GenBank/DDBJ whole genome shotgun (WGS) entry which is preliminary data.</text>
</comment>
<keyword evidence="1" id="KW-0812">Transmembrane</keyword>
<organism evidence="2">
    <name type="scientific">marine sediment metagenome</name>
    <dbReference type="NCBI Taxonomy" id="412755"/>
    <lineage>
        <taxon>unclassified sequences</taxon>
        <taxon>metagenomes</taxon>
        <taxon>ecological metagenomes</taxon>
    </lineage>
</organism>
<evidence type="ECO:0008006" key="3">
    <source>
        <dbReference type="Google" id="ProtNLM"/>
    </source>
</evidence>
<evidence type="ECO:0000313" key="2">
    <source>
        <dbReference type="EMBL" id="KKN69633.1"/>
    </source>
</evidence>
<feature type="transmembrane region" description="Helical" evidence="1">
    <location>
        <begin position="6"/>
        <end position="23"/>
    </location>
</feature>
<keyword evidence="1" id="KW-1133">Transmembrane helix</keyword>
<dbReference type="AlphaFoldDB" id="A0A0F9VV65"/>
<proteinExistence type="predicted"/>
<keyword evidence="1" id="KW-0472">Membrane</keyword>
<protein>
    <recommendedName>
        <fullName evidence="3">Potassium channel domain-containing protein</fullName>
    </recommendedName>
</protein>
<name>A0A0F9VV65_9ZZZZ</name>
<reference evidence="2" key="1">
    <citation type="journal article" date="2015" name="Nature">
        <title>Complex archaea that bridge the gap between prokaryotes and eukaryotes.</title>
        <authorList>
            <person name="Spang A."/>
            <person name="Saw J.H."/>
            <person name="Jorgensen S.L."/>
            <person name="Zaremba-Niedzwiedzka K."/>
            <person name="Martijn J."/>
            <person name="Lind A.E."/>
            <person name="van Eijk R."/>
            <person name="Schleper C."/>
            <person name="Guy L."/>
            <person name="Ettema T.J."/>
        </authorList>
    </citation>
    <scope>NUCLEOTIDE SEQUENCE</scope>
</reference>
<gene>
    <name evidence="2" type="ORF">LCGC14_0439360</name>
</gene>
<evidence type="ECO:0000256" key="1">
    <source>
        <dbReference type="SAM" id="Phobius"/>
    </source>
</evidence>